<protein>
    <submittedName>
        <fullName evidence="2">Uncharacterized protein DUF2285</fullName>
    </submittedName>
</protein>
<evidence type="ECO:0000313" key="3">
    <source>
        <dbReference type="Proteomes" id="UP000245708"/>
    </source>
</evidence>
<evidence type="ECO:0000313" key="2">
    <source>
        <dbReference type="EMBL" id="PWK55554.1"/>
    </source>
</evidence>
<proteinExistence type="predicted"/>
<reference evidence="2 3" key="1">
    <citation type="submission" date="2018-05" db="EMBL/GenBank/DDBJ databases">
        <title>Genomic Encyclopedia of Type Strains, Phase IV (KMG-IV): sequencing the most valuable type-strain genomes for metagenomic binning, comparative biology and taxonomic classification.</title>
        <authorList>
            <person name="Goeker M."/>
        </authorList>
    </citation>
    <scope>NUCLEOTIDE SEQUENCE [LARGE SCALE GENOMIC DNA]</scope>
    <source>
        <strain evidence="2 3">DSM 16097</strain>
    </source>
</reference>
<accession>A0A316G3N2</accession>
<dbReference type="InterPro" id="IPR018754">
    <property type="entry name" value="RovC-like_DNA-bd"/>
</dbReference>
<gene>
    <name evidence="2" type="ORF">C7455_11718</name>
</gene>
<dbReference type="Pfam" id="PF10074">
    <property type="entry name" value="RovC_DNA-bd"/>
    <property type="match status" value="1"/>
</dbReference>
<dbReference type="OrthoDB" id="9811330at2"/>
<evidence type="ECO:0000259" key="1">
    <source>
        <dbReference type="Pfam" id="PF10074"/>
    </source>
</evidence>
<feature type="domain" description="T6SS Transcription factor RovC-like DNA binding" evidence="1">
    <location>
        <begin position="11"/>
        <end position="85"/>
    </location>
</feature>
<dbReference type="RefSeq" id="WP_109671050.1">
    <property type="nucleotide sequence ID" value="NZ_QGGW01000017.1"/>
</dbReference>
<dbReference type="EMBL" id="QGGW01000017">
    <property type="protein sequence ID" value="PWK55554.1"/>
    <property type="molecule type" value="Genomic_DNA"/>
</dbReference>
<name>A0A316G3N2_9RHOB</name>
<comment type="caution">
    <text evidence="2">The sequence shown here is derived from an EMBL/GenBank/DDBJ whole genome shotgun (WGS) entry which is preliminary data.</text>
</comment>
<keyword evidence="3" id="KW-1185">Reference proteome</keyword>
<organism evidence="2 3">
    <name type="scientific">Roseicyclus mahoneyensis</name>
    <dbReference type="NCBI Taxonomy" id="164332"/>
    <lineage>
        <taxon>Bacteria</taxon>
        <taxon>Pseudomonadati</taxon>
        <taxon>Pseudomonadota</taxon>
        <taxon>Alphaproteobacteria</taxon>
        <taxon>Rhodobacterales</taxon>
        <taxon>Roseobacteraceae</taxon>
        <taxon>Roseicyclus</taxon>
    </lineage>
</organism>
<dbReference type="AlphaFoldDB" id="A0A316G3N2"/>
<sequence>MAKADTTWREAPPESPTITEYDRTHMVLYMRIFDAAADGADWREVVEVLFNLDPRKDPERCKRIHDSHLARARWMTTHGYRELLRQGQNEQKP</sequence>
<dbReference type="Proteomes" id="UP000245708">
    <property type="component" value="Unassembled WGS sequence"/>
</dbReference>